<dbReference type="InterPro" id="IPR001910">
    <property type="entry name" value="Inosine/uridine_hydrolase_dom"/>
</dbReference>
<dbReference type="InterPro" id="IPR036452">
    <property type="entry name" value="Ribo_hydro-like"/>
</dbReference>
<evidence type="ECO:0000259" key="4">
    <source>
        <dbReference type="Pfam" id="PF01156"/>
    </source>
</evidence>
<comment type="similarity">
    <text evidence="1">Belongs to the IUNH family.</text>
</comment>
<name>A0A1R0GWL0_9FUNG</name>
<reference evidence="5 6" key="1">
    <citation type="journal article" date="2016" name="Mol. Biol. Evol.">
        <title>Genome-Wide Survey of Gut Fungi (Harpellales) Reveals the First Horizontally Transferred Ubiquitin Gene from a Mosquito Host.</title>
        <authorList>
            <person name="Wang Y."/>
            <person name="White M.M."/>
            <person name="Kvist S."/>
            <person name="Moncalvo J.M."/>
        </authorList>
    </citation>
    <scope>NUCLEOTIDE SEQUENCE [LARGE SCALE GENOMIC DNA]</scope>
    <source>
        <strain evidence="5 6">ALG-7-W6</strain>
    </source>
</reference>
<keyword evidence="3" id="KW-0326">Glycosidase</keyword>
<dbReference type="Pfam" id="PF01156">
    <property type="entry name" value="IU_nuc_hydro"/>
    <property type="match status" value="1"/>
</dbReference>
<evidence type="ECO:0000313" key="6">
    <source>
        <dbReference type="Proteomes" id="UP000187455"/>
    </source>
</evidence>
<dbReference type="AlphaFoldDB" id="A0A1R0GWL0"/>
<dbReference type="InterPro" id="IPR023186">
    <property type="entry name" value="IUNH"/>
</dbReference>
<dbReference type="PANTHER" id="PTHR12304">
    <property type="entry name" value="INOSINE-URIDINE PREFERRING NUCLEOSIDE HYDROLASE"/>
    <property type="match status" value="1"/>
</dbReference>
<comment type="caution">
    <text evidence="5">The sequence shown here is derived from an EMBL/GenBank/DDBJ whole genome shotgun (WGS) entry which is preliminary data.</text>
</comment>
<sequence length="173" mass="18977">MGGAIGLGNITAVAEFNVYADPEALQIVIQAGFKKVVMVPLNCTHMSKYTSDIQMKFTEMASQINPTFTRMVNELTAFVRNSYIGYGLDPENISWHDAIAIGHAVAPEKYTDVDMKVTVVYGNGAGISEGQTIGDSRSSEKNCTVVMAMDTDHFWTEMFEAWRLAAQSSKMTS</sequence>
<evidence type="ECO:0000256" key="1">
    <source>
        <dbReference type="ARBA" id="ARBA00009176"/>
    </source>
</evidence>
<evidence type="ECO:0000256" key="2">
    <source>
        <dbReference type="ARBA" id="ARBA00022801"/>
    </source>
</evidence>
<dbReference type="EMBL" id="LSSL01002615">
    <property type="protein sequence ID" value="OLY81279.1"/>
    <property type="molecule type" value="Genomic_DNA"/>
</dbReference>
<keyword evidence="6" id="KW-1185">Reference proteome</keyword>
<dbReference type="OrthoDB" id="5783963at2759"/>
<gene>
    <name evidence="5" type="ORF">AYI68_g4619</name>
</gene>
<evidence type="ECO:0000256" key="3">
    <source>
        <dbReference type="ARBA" id="ARBA00023295"/>
    </source>
</evidence>
<dbReference type="Proteomes" id="UP000187455">
    <property type="component" value="Unassembled WGS sequence"/>
</dbReference>
<accession>A0A1R0GWL0</accession>
<dbReference type="GO" id="GO:0006152">
    <property type="term" value="P:purine nucleoside catabolic process"/>
    <property type="evidence" value="ECO:0007669"/>
    <property type="project" value="TreeGrafter"/>
</dbReference>
<evidence type="ECO:0000313" key="5">
    <source>
        <dbReference type="EMBL" id="OLY81279.1"/>
    </source>
</evidence>
<feature type="domain" description="Inosine/uridine-preferring nucleoside hydrolase" evidence="4">
    <location>
        <begin position="1"/>
        <end position="155"/>
    </location>
</feature>
<keyword evidence="2" id="KW-0378">Hydrolase</keyword>
<dbReference type="GO" id="GO:0008477">
    <property type="term" value="F:purine nucleosidase activity"/>
    <property type="evidence" value="ECO:0007669"/>
    <property type="project" value="TreeGrafter"/>
</dbReference>
<dbReference type="GO" id="GO:0005829">
    <property type="term" value="C:cytosol"/>
    <property type="evidence" value="ECO:0007669"/>
    <property type="project" value="TreeGrafter"/>
</dbReference>
<dbReference type="SUPFAM" id="SSF53590">
    <property type="entry name" value="Nucleoside hydrolase"/>
    <property type="match status" value="1"/>
</dbReference>
<proteinExistence type="inferred from homology"/>
<dbReference type="Gene3D" id="3.90.245.10">
    <property type="entry name" value="Ribonucleoside hydrolase-like"/>
    <property type="match status" value="1"/>
</dbReference>
<dbReference type="PANTHER" id="PTHR12304:SF4">
    <property type="entry name" value="URIDINE NUCLEOSIDASE"/>
    <property type="match status" value="1"/>
</dbReference>
<protein>
    <recommendedName>
        <fullName evidence="4">Inosine/uridine-preferring nucleoside hydrolase domain-containing protein</fullName>
    </recommendedName>
</protein>
<organism evidence="5 6">
    <name type="scientific">Smittium mucronatum</name>
    <dbReference type="NCBI Taxonomy" id="133383"/>
    <lineage>
        <taxon>Eukaryota</taxon>
        <taxon>Fungi</taxon>
        <taxon>Fungi incertae sedis</taxon>
        <taxon>Zoopagomycota</taxon>
        <taxon>Kickxellomycotina</taxon>
        <taxon>Harpellomycetes</taxon>
        <taxon>Harpellales</taxon>
        <taxon>Legeriomycetaceae</taxon>
        <taxon>Smittium</taxon>
    </lineage>
</organism>
<dbReference type="STRING" id="133383.A0A1R0GWL0"/>